<dbReference type="GO" id="GO:0003677">
    <property type="term" value="F:DNA binding"/>
    <property type="evidence" value="ECO:0007669"/>
    <property type="project" value="InterPro"/>
</dbReference>
<keyword evidence="4" id="KW-1185">Reference proteome</keyword>
<dbReference type="GO" id="GO:0015627">
    <property type="term" value="C:type II protein secretion system complex"/>
    <property type="evidence" value="ECO:0007669"/>
    <property type="project" value="TreeGrafter"/>
</dbReference>
<proteinExistence type="predicted"/>
<dbReference type="SMART" id="SM00278">
    <property type="entry name" value="HhH1"/>
    <property type="match status" value="2"/>
</dbReference>
<gene>
    <name evidence="3" type="ORF">SAMN05216198_1874</name>
</gene>
<dbReference type="Gene3D" id="1.10.150.280">
    <property type="entry name" value="AF1531-like domain"/>
    <property type="match status" value="1"/>
</dbReference>
<dbReference type="PANTHER" id="PTHR21180">
    <property type="entry name" value="ENDONUCLEASE/EXONUCLEASE/PHOSPHATASE FAMILY DOMAIN-CONTAINING PROTEIN 1"/>
    <property type="match status" value="1"/>
</dbReference>
<evidence type="ECO:0000259" key="2">
    <source>
        <dbReference type="SMART" id="SM00278"/>
    </source>
</evidence>
<evidence type="ECO:0000313" key="4">
    <source>
        <dbReference type="Proteomes" id="UP000243426"/>
    </source>
</evidence>
<name>A0A1H1RXQ3_9GAMM</name>
<protein>
    <submittedName>
        <fullName evidence="3">Competence protein ComEA</fullName>
    </submittedName>
</protein>
<dbReference type="Pfam" id="PF12836">
    <property type="entry name" value="HHH_3"/>
    <property type="match status" value="1"/>
</dbReference>
<feature type="signal peptide" evidence="1">
    <location>
        <begin position="1"/>
        <end position="22"/>
    </location>
</feature>
<dbReference type="OrthoDB" id="7510573at2"/>
<feature type="domain" description="Helix-hairpin-helix DNA-binding motif class 1" evidence="2">
    <location>
        <begin position="41"/>
        <end position="60"/>
    </location>
</feature>
<dbReference type="InterPro" id="IPR051675">
    <property type="entry name" value="Endo/Exo/Phosphatase_dom_1"/>
</dbReference>
<accession>A0A1H1RXQ3</accession>
<dbReference type="InterPro" id="IPR010994">
    <property type="entry name" value="RuvA_2-like"/>
</dbReference>
<evidence type="ECO:0000313" key="3">
    <source>
        <dbReference type="EMBL" id="SDS40531.1"/>
    </source>
</evidence>
<keyword evidence="1" id="KW-0732">Signal</keyword>
<dbReference type="InterPro" id="IPR003583">
    <property type="entry name" value="Hlx-hairpin-Hlx_DNA-bd_motif"/>
</dbReference>
<feature type="domain" description="Helix-hairpin-helix DNA-binding motif class 1" evidence="2">
    <location>
        <begin position="71"/>
        <end position="90"/>
    </location>
</feature>
<dbReference type="InterPro" id="IPR004509">
    <property type="entry name" value="Competence_ComEA_HhH"/>
</dbReference>
<dbReference type="NCBIfam" id="TIGR00426">
    <property type="entry name" value="competence protein ComEA helix-hairpin-helix repeat region"/>
    <property type="match status" value="1"/>
</dbReference>
<dbReference type="SUPFAM" id="SSF47781">
    <property type="entry name" value="RuvA domain 2-like"/>
    <property type="match status" value="1"/>
</dbReference>
<feature type="chain" id="PRO_5009259443" evidence="1">
    <location>
        <begin position="23"/>
        <end position="94"/>
    </location>
</feature>
<dbReference type="Proteomes" id="UP000243426">
    <property type="component" value="Chromosome I"/>
</dbReference>
<dbReference type="GO" id="GO:0015628">
    <property type="term" value="P:protein secretion by the type II secretion system"/>
    <property type="evidence" value="ECO:0007669"/>
    <property type="project" value="TreeGrafter"/>
</dbReference>
<dbReference type="RefSeq" id="WP_090273059.1">
    <property type="nucleotide sequence ID" value="NZ_LT629748.1"/>
</dbReference>
<dbReference type="PANTHER" id="PTHR21180:SF32">
    <property type="entry name" value="ENDONUCLEASE_EXONUCLEASE_PHOSPHATASE FAMILY DOMAIN-CONTAINING PROTEIN 1"/>
    <property type="match status" value="1"/>
</dbReference>
<evidence type="ECO:0000256" key="1">
    <source>
        <dbReference type="SAM" id="SignalP"/>
    </source>
</evidence>
<reference evidence="4" key="1">
    <citation type="submission" date="2016-10" db="EMBL/GenBank/DDBJ databases">
        <authorList>
            <person name="Varghese N."/>
            <person name="Submissions S."/>
        </authorList>
    </citation>
    <scope>NUCLEOTIDE SEQUENCE [LARGE SCALE GENOMIC DNA]</scope>
    <source>
        <strain evidence="4">2SM5</strain>
    </source>
</reference>
<dbReference type="EMBL" id="LT629748">
    <property type="protein sequence ID" value="SDS40531.1"/>
    <property type="molecule type" value="Genomic_DNA"/>
</dbReference>
<dbReference type="AlphaFoldDB" id="A0A1H1RXQ3"/>
<dbReference type="GO" id="GO:0006281">
    <property type="term" value="P:DNA repair"/>
    <property type="evidence" value="ECO:0007669"/>
    <property type="project" value="InterPro"/>
</dbReference>
<sequence length="94" mass="9816">MKTILAAVIFSLSAWLAVPAFAEAVAEPMVTVNINDASAAEIAEGLKGIGMAKAEAIVAHRQENGQFESVDQLTVVKGIGPATVENNRARIALQ</sequence>
<dbReference type="STRING" id="797277.SAMN05216198_1874"/>
<organism evidence="3 4">
    <name type="scientific">Halopseudomonas litoralis</name>
    <dbReference type="NCBI Taxonomy" id="797277"/>
    <lineage>
        <taxon>Bacteria</taxon>
        <taxon>Pseudomonadati</taxon>
        <taxon>Pseudomonadota</taxon>
        <taxon>Gammaproteobacteria</taxon>
        <taxon>Pseudomonadales</taxon>
        <taxon>Pseudomonadaceae</taxon>
        <taxon>Halopseudomonas</taxon>
    </lineage>
</organism>